<name>A0A6U2RFR6_9STRA</name>
<evidence type="ECO:0000313" key="7">
    <source>
        <dbReference type="EMBL" id="CAD9601536.1"/>
    </source>
</evidence>
<sequence length="770" mass="87938">MADNRGKKFTIKSFRTHSPMDPTAARSVWSQLAGAVDEIHNRNASLLSFEELYRNAYNLVLHRHGSLLYDGVCEKITQHLMNVAEEVHSAEEGFLLQSLQIAWEHHRTTMMMVRDILMYMDRTYVVQSKRRPIYNLGLYLFQTVVWEYKDVKDRCVRSVLDMIAAERNATSVENLHQHDGLLKSVLGMLLELGYSTGMSSGNDQNMQPKSSVYERDFEAIFLATTQEYFRVESLECVSSSSVPAYVQKAEQRLKEEQFRSSRYLASTSCSPLLSIVETEFIDRHAKTLVDNPVSGVATMLRDDRLTDLKQMYELFQRVPPTVEFIRATLSSSVKQSGEGLINDYERGAADAGTFVRGVLTLREKYSTIVETSFSSEKKAQKKLKESLERFLNVDSRAAHCLAIYVDESLRSGLRGATEAEINDQLTKVITVFRYLQDKDVFEAFYKQYLAKRLLSNKSVSEDAEKNMVALLKAECGYQFTSKLEGMFNDMRISKDTREAFKAYKQTSLTRTKVDIEVDVLTTGYWPSQTVAPCLLPAAVSDAQSDFLKYYLKTHTGRKLQWQTSTGNADIRGSFQPDKGSLRRHELCVSTYQMCILVLFNDQDTLSLKDIREATNIPEEELQRHLISLCTPKHRILKKASRGKGISGDKDTFTYNNNYSSKLKRVKIPLVSMKDCMSGKNLGGEANGGAKNAIPAPVEEDRRHLVEASIVRIMKARKSLHHNDLIAEVSRQLSVRFVPSPPFIKQRIESLIEREYLERDDRDRRLYKYMA</sequence>
<dbReference type="FunFam" id="1.20.1310.10:FF:000001">
    <property type="entry name" value="Cullin 3"/>
    <property type="match status" value="1"/>
</dbReference>
<comment type="similarity">
    <text evidence="1 4 5">Belongs to the cullin family.</text>
</comment>
<dbReference type="SMART" id="SM00884">
    <property type="entry name" value="Cullin_Nedd8"/>
    <property type="match status" value="1"/>
</dbReference>
<keyword evidence="2" id="KW-1017">Isopeptide bond</keyword>
<gene>
    <name evidence="7" type="ORF">LDAN0321_LOCUS16860</name>
    <name evidence="8" type="ORF">LDAN0321_LOCUS16861</name>
</gene>
<dbReference type="SMART" id="SM00182">
    <property type="entry name" value="CULLIN"/>
    <property type="match status" value="1"/>
</dbReference>
<evidence type="ECO:0000256" key="1">
    <source>
        <dbReference type="ARBA" id="ARBA00006019"/>
    </source>
</evidence>
<protein>
    <recommendedName>
        <fullName evidence="6">Cullin family profile domain-containing protein</fullName>
    </recommendedName>
</protein>
<evidence type="ECO:0000313" key="8">
    <source>
        <dbReference type="EMBL" id="CAD9601541.1"/>
    </source>
</evidence>
<dbReference type="GO" id="GO:0006511">
    <property type="term" value="P:ubiquitin-dependent protein catabolic process"/>
    <property type="evidence" value="ECO:0007669"/>
    <property type="project" value="InterPro"/>
</dbReference>
<accession>A0A6U2RFR6</accession>
<dbReference type="Gene3D" id="3.30.230.130">
    <property type="entry name" value="Cullin, Chain C, Domain 2"/>
    <property type="match status" value="1"/>
</dbReference>
<dbReference type="SUPFAM" id="SSF74788">
    <property type="entry name" value="Cullin repeat-like"/>
    <property type="match status" value="1"/>
</dbReference>
<dbReference type="PROSITE" id="PS50069">
    <property type="entry name" value="CULLIN_2"/>
    <property type="match status" value="1"/>
</dbReference>
<feature type="domain" description="Cullin family profile" evidence="6">
    <location>
        <begin position="396"/>
        <end position="629"/>
    </location>
</feature>
<dbReference type="Pfam" id="PF26557">
    <property type="entry name" value="Cullin_AB"/>
    <property type="match status" value="1"/>
</dbReference>
<dbReference type="PANTHER" id="PTHR11932">
    <property type="entry name" value="CULLIN"/>
    <property type="match status" value="1"/>
</dbReference>
<dbReference type="GO" id="GO:0031625">
    <property type="term" value="F:ubiquitin protein ligase binding"/>
    <property type="evidence" value="ECO:0007669"/>
    <property type="project" value="InterPro"/>
</dbReference>
<evidence type="ECO:0000256" key="3">
    <source>
        <dbReference type="ARBA" id="ARBA00022843"/>
    </source>
</evidence>
<dbReference type="InterPro" id="IPR019559">
    <property type="entry name" value="Cullin_neddylation_domain"/>
</dbReference>
<organism evidence="7">
    <name type="scientific">Leptocylindrus danicus</name>
    <dbReference type="NCBI Taxonomy" id="163516"/>
    <lineage>
        <taxon>Eukaryota</taxon>
        <taxon>Sar</taxon>
        <taxon>Stramenopiles</taxon>
        <taxon>Ochrophyta</taxon>
        <taxon>Bacillariophyta</taxon>
        <taxon>Coscinodiscophyceae</taxon>
        <taxon>Chaetocerotophycidae</taxon>
        <taxon>Leptocylindrales</taxon>
        <taxon>Leptocylindraceae</taxon>
        <taxon>Leptocylindrus</taxon>
    </lineage>
</organism>
<dbReference type="Gene3D" id="1.20.1310.10">
    <property type="entry name" value="Cullin Repeats"/>
    <property type="match status" value="4"/>
</dbReference>
<dbReference type="InterPro" id="IPR036390">
    <property type="entry name" value="WH_DNA-bd_sf"/>
</dbReference>
<dbReference type="InterPro" id="IPR001373">
    <property type="entry name" value="Cullin_N"/>
</dbReference>
<dbReference type="InterPro" id="IPR016157">
    <property type="entry name" value="Cullin_CS"/>
</dbReference>
<dbReference type="SUPFAM" id="SSF75632">
    <property type="entry name" value="Cullin homology domain"/>
    <property type="match status" value="1"/>
</dbReference>
<dbReference type="GO" id="GO:0031461">
    <property type="term" value="C:cullin-RING ubiquitin ligase complex"/>
    <property type="evidence" value="ECO:0007669"/>
    <property type="project" value="InterPro"/>
</dbReference>
<keyword evidence="3" id="KW-0832">Ubl conjugation</keyword>
<dbReference type="InterPro" id="IPR036317">
    <property type="entry name" value="Cullin_homology_sf"/>
</dbReference>
<dbReference type="InterPro" id="IPR016159">
    <property type="entry name" value="Cullin_repeat-like_dom_sf"/>
</dbReference>
<dbReference type="Pfam" id="PF00888">
    <property type="entry name" value="Cullin"/>
    <property type="match status" value="1"/>
</dbReference>
<dbReference type="EMBL" id="HBGY01027196">
    <property type="protein sequence ID" value="CAD9601541.1"/>
    <property type="molecule type" value="Transcribed_RNA"/>
</dbReference>
<dbReference type="Gene3D" id="1.10.10.10">
    <property type="entry name" value="Winged helix-like DNA-binding domain superfamily/Winged helix DNA-binding domain"/>
    <property type="match status" value="1"/>
</dbReference>
<dbReference type="EMBL" id="HBGY01027195">
    <property type="protein sequence ID" value="CAD9601536.1"/>
    <property type="molecule type" value="Transcribed_RNA"/>
</dbReference>
<proteinExistence type="inferred from homology"/>
<dbReference type="Pfam" id="PF10557">
    <property type="entry name" value="Cullin_Nedd8"/>
    <property type="match status" value="1"/>
</dbReference>
<dbReference type="InterPro" id="IPR059120">
    <property type="entry name" value="Cullin-like_AB"/>
</dbReference>
<evidence type="ECO:0000259" key="6">
    <source>
        <dbReference type="PROSITE" id="PS50069"/>
    </source>
</evidence>
<dbReference type="AlphaFoldDB" id="A0A6U2RFR6"/>
<evidence type="ECO:0000256" key="5">
    <source>
        <dbReference type="RuleBase" id="RU003829"/>
    </source>
</evidence>
<reference evidence="7" key="1">
    <citation type="submission" date="2021-01" db="EMBL/GenBank/DDBJ databases">
        <authorList>
            <person name="Corre E."/>
            <person name="Pelletier E."/>
            <person name="Niang G."/>
            <person name="Scheremetjew M."/>
            <person name="Finn R."/>
            <person name="Kale V."/>
            <person name="Holt S."/>
            <person name="Cochrane G."/>
            <person name="Meng A."/>
            <person name="Brown T."/>
            <person name="Cohen L."/>
        </authorList>
    </citation>
    <scope>NUCLEOTIDE SEQUENCE</scope>
    <source>
        <strain evidence="7">B650</strain>
    </source>
</reference>
<dbReference type="SUPFAM" id="SSF46785">
    <property type="entry name" value="Winged helix' DNA-binding domain"/>
    <property type="match status" value="1"/>
</dbReference>
<dbReference type="InterPro" id="IPR016158">
    <property type="entry name" value="Cullin_homology"/>
</dbReference>
<dbReference type="PROSITE" id="PS01256">
    <property type="entry name" value="CULLIN_1"/>
    <property type="match status" value="1"/>
</dbReference>
<dbReference type="FunFam" id="1.10.10.10:FF:000014">
    <property type="entry name" value="Cullin 1"/>
    <property type="match status" value="1"/>
</dbReference>
<dbReference type="InterPro" id="IPR036388">
    <property type="entry name" value="WH-like_DNA-bd_sf"/>
</dbReference>
<evidence type="ECO:0000256" key="2">
    <source>
        <dbReference type="ARBA" id="ARBA00022499"/>
    </source>
</evidence>
<dbReference type="FunFam" id="1.20.1310.10:FF:000006">
    <property type="entry name" value="Cullin 3"/>
    <property type="match status" value="1"/>
</dbReference>
<evidence type="ECO:0000256" key="4">
    <source>
        <dbReference type="PROSITE-ProRule" id="PRU00330"/>
    </source>
</evidence>
<dbReference type="FunFam" id="1.20.1310.10:FF:000002">
    <property type="entry name" value="cullin-3 isoform X1"/>
    <property type="match status" value="1"/>
</dbReference>
<dbReference type="InterPro" id="IPR045093">
    <property type="entry name" value="Cullin"/>
</dbReference>